<evidence type="ECO:0000259" key="3">
    <source>
        <dbReference type="PROSITE" id="PS50887"/>
    </source>
</evidence>
<evidence type="ECO:0000259" key="2">
    <source>
        <dbReference type="PROSITE" id="PS50883"/>
    </source>
</evidence>
<organism evidence="4 5">
    <name type="scientific">Thauera linaloolentis (strain DSM 12138 / JCM 21573 / CCUG 41526 / CIP 105981 / IAM 15112 / NBRC 102519 / 47Lol)</name>
    <dbReference type="NCBI Taxonomy" id="1123367"/>
    <lineage>
        <taxon>Bacteria</taxon>
        <taxon>Pseudomonadati</taxon>
        <taxon>Pseudomonadota</taxon>
        <taxon>Betaproteobacteria</taxon>
        <taxon>Rhodocyclales</taxon>
        <taxon>Zoogloeaceae</taxon>
        <taxon>Thauera</taxon>
    </lineage>
</organism>
<dbReference type="InterPro" id="IPR052155">
    <property type="entry name" value="Biofilm_reg_signaling"/>
</dbReference>
<dbReference type="PANTHER" id="PTHR44757:SF2">
    <property type="entry name" value="BIOFILM ARCHITECTURE MAINTENANCE PROTEIN MBAA"/>
    <property type="match status" value="1"/>
</dbReference>
<proteinExistence type="predicted"/>
<reference evidence="4 5" key="1">
    <citation type="submission" date="2012-09" db="EMBL/GenBank/DDBJ databases">
        <title>Draft Genome Sequences of 6 Strains from Genus Thauera.</title>
        <authorList>
            <person name="Liu B."/>
            <person name="Shapleigh J.P."/>
            <person name="Frostegard A.H."/>
        </authorList>
    </citation>
    <scope>NUCLEOTIDE SEQUENCE [LARGE SCALE GENOMIC DNA]</scope>
    <source>
        <strain evidence="5">47Lol / DSM 12138</strain>
    </source>
</reference>
<dbReference type="CDD" id="cd01948">
    <property type="entry name" value="EAL"/>
    <property type="match status" value="1"/>
</dbReference>
<dbReference type="CDD" id="cd00130">
    <property type="entry name" value="PAS"/>
    <property type="match status" value="1"/>
</dbReference>
<dbReference type="SUPFAM" id="SSF55073">
    <property type="entry name" value="Nucleotide cyclase"/>
    <property type="match status" value="1"/>
</dbReference>
<dbReference type="Gene3D" id="3.30.70.270">
    <property type="match status" value="1"/>
</dbReference>
<dbReference type="CDD" id="cd01949">
    <property type="entry name" value="GGDEF"/>
    <property type="match status" value="1"/>
</dbReference>
<dbReference type="SUPFAM" id="SSF55785">
    <property type="entry name" value="PYP-like sensor domain (PAS domain)"/>
    <property type="match status" value="1"/>
</dbReference>
<evidence type="ECO:0000313" key="5">
    <source>
        <dbReference type="Proteomes" id="UP000013232"/>
    </source>
</evidence>
<dbReference type="Pfam" id="PF00990">
    <property type="entry name" value="GGDEF"/>
    <property type="match status" value="1"/>
</dbReference>
<dbReference type="InterPro" id="IPR035919">
    <property type="entry name" value="EAL_sf"/>
</dbReference>
<gene>
    <name evidence="4" type="ORF">C666_06325</name>
</gene>
<dbReference type="Proteomes" id="UP000013232">
    <property type="component" value="Unassembled WGS sequence"/>
</dbReference>
<dbReference type="SUPFAM" id="SSF141868">
    <property type="entry name" value="EAL domain-like"/>
    <property type="match status" value="1"/>
</dbReference>
<evidence type="ECO:0000256" key="1">
    <source>
        <dbReference type="SAM" id="SignalP"/>
    </source>
</evidence>
<protein>
    <submittedName>
        <fullName evidence="4">Uncharacterized protein</fullName>
    </submittedName>
</protein>
<feature type="domain" description="EAL" evidence="2">
    <location>
        <begin position="369"/>
        <end position="623"/>
    </location>
</feature>
<feature type="signal peptide" evidence="1">
    <location>
        <begin position="1"/>
        <end position="31"/>
    </location>
</feature>
<dbReference type="SMART" id="SM00267">
    <property type="entry name" value="GGDEF"/>
    <property type="match status" value="1"/>
</dbReference>
<dbReference type="PANTHER" id="PTHR44757">
    <property type="entry name" value="DIGUANYLATE CYCLASE DGCP"/>
    <property type="match status" value="1"/>
</dbReference>
<dbReference type="NCBIfam" id="TIGR00254">
    <property type="entry name" value="GGDEF"/>
    <property type="match status" value="1"/>
</dbReference>
<dbReference type="Pfam" id="PF00563">
    <property type="entry name" value="EAL"/>
    <property type="match status" value="1"/>
</dbReference>
<keyword evidence="5" id="KW-1185">Reference proteome</keyword>
<dbReference type="RefSeq" id="WP_004335680.1">
    <property type="nucleotide sequence ID" value="NZ_AMXE01000015.1"/>
</dbReference>
<sequence>MSRRRQPKFIERHGARATAAASGLSTLPALASDVAAHALQWWELPATGLAGLLLGGALWSGIHRLKPGGIRRAAGTSQRPAADAVFTIDGGTRITLANPMAERLTGLARHTIRDNLAGPLMRGFTDQAPQIVEAALACIKSGQAVRLPDPVEWHAPDGRHHVLQLTATPAGEVGEGASLVFSDIAGTLAPAAHLQHGAAHDPITGLPNRALLLDRLCQALANAQRRGSLLALLLVDLDRQPGQAGGRQGPDDAVFRDAAERLRASVRAGDTVARSGHGEFIVLMDNLTDRTAVVAVARKLLNLLDRGFDGEGSGLHLSCSIGISVGPDDSADAETLLAMADKAMYRGKIAGGRRYTFHSPELDTWSHDRLSLESALRHGLVKGEFEVFYQPQINLASGNLTGLESLIRWHRPGSGLVQPEAFIPAAEASGIIHGLGDWAIIEAMEQLARWSREGLATVPVAINLSARQCADTSIVDTLRKGLADSGLAPSLLKVELTESTAMRDAGLAADLLQDIHGLGFSIALDDFGTGHSSLALLQRLSISELKIDQRFVNGIDDNGNDAAIVRGAIALAHGLDMRVVAEGVETQSQLRFLSEHGCDAAQGYLFAQPLPADEARNWLSGPPPHALHAIRRLAGGLLHSA</sequence>
<dbReference type="PROSITE" id="PS50887">
    <property type="entry name" value="GGDEF"/>
    <property type="match status" value="1"/>
</dbReference>
<dbReference type="InterPro" id="IPR001633">
    <property type="entry name" value="EAL_dom"/>
</dbReference>
<dbReference type="GO" id="GO:0006355">
    <property type="term" value="P:regulation of DNA-templated transcription"/>
    <property type="evidence" value="ECO:0007669"/>
    <property type="project" value="InterPro"/>
</dbReference>
<feature type="chain" id="PRO_5004128124" evidence="1">
    <location>
        <begin position="32"/>
        <end position="641"/>
    </location>
</feature>
<evidence type="ECO:0000313" key="4">
    <source>
        <dbReference type="EMBL" id="ENO89391.1"/>
    </source>
</evidence>
<dbReference type="Gene3D" id="3.30.450.20">
    <property type="entry name" value="PAS domain"/>
    <property type="match status" value="1"/>
</dbReference>
<feature type="domain" description="GGDEF" evidence="3">
    <location>
        <begin position="228"/>
        <end position="360"/>
    </location>
</feature>
<dbReference type="EMBL" id="AMXE01000015">
    <property type="protein sequence ID" value="ENO89391.1"/>
    <property type="molecule type" value="Genomic_DNA"/>
</dbReference>
<dbReference type="eggNOG" id="COG5001">
    <property type="taxonomic scope" value="Bacteria"/>
</dbReference>
<name>N6Y5E9_THAL4</name>
<dbReference type="SMART" id="SM00052">
    <property type="entry name" value="EAL"/>
    <property type="match status" value="1"/>
</dbReference>
<keyword evidence="1" id="KW-0732">Signal</keyword>
<comment type="caution">
    <text evidence="4">The sequence shown here is derived from an EMBL/GenBank/DDBJ whole genome shotgun (WGS) entry which is preliminary data.</text>
</comment>
<dbReference type="InterPro" id="IPR035965">
    <property type="entry name" value="PAS-like_dom_sf"/>
</dbReference>
<dbReference type="AlphaFoldDB" id="N6Y5E9"/>
<dbReference type="InterPro" id="IPR029787">
    <property type="entry name" value="Nucleotide_cyclase"/>
</dbReference>
<dbReference type="OrthoDB" id="9813903at2"/>
<dbReference type="InterPro" id="IPR013767">
    <property type="entry name" value="PAS_fold"/>
</dbReference>
<dbReference type="Gene3D" id="3.20.20.450">
    <property type="entry name" value="EAL domain"/>
    <property type="match status" value="1"/>
</dbReference>
<accession>N6Y5E9</accession>
<dbReference type="STRING" id="1123367.GCA_000621305_00638"/>
<dbReference type="InterPro" id="IPR000014">
    <property type="entry name" value="PAS"/>
</dbReference>
<dbReference type="InterPro" id="IPR000160">
    <property type="entry name" value="GGDEF_dom"/>
</dbReference>
<dbReference type="Pfam" id="PF00989">
    <property type="entry name" value="PAS"/>
    <property type="match status" value="1"/>
</dbReference>
<dbReference type="PROSITE" id="PS50883">
    <property type="entry name" value="EAL"/>
    <property type="match status" value="1"/>
</dbReference>
<dbReference type="InterPro" id="IPR043128">
    <property type="entry name" value="Rev_trsase/Diguanyl_cyclase"/>
</dbReference>